<dbReference type="Gene3D" id="3.80.10.10">
    <property type="entry name" value="Ribonuclease Inhibitor"/>
    <property type="match status" value="2"/>
</dbReference>
<evidence type="ECO:0000256" key="2">
    <source>
        <dbReference type="ARBA" id="ARBA00022737"/>
    </source>
</evidence>
<dbReference type="PANTHER" id="PTHR48051:SF62">
    <property type="entry name" value="LEUCINE-RICH REPEAT-CONTAINING PROTEIN 57"/>
    <property type="match status" value="1"/>
</dbReference>
<keyword evidence="1" id="KW-0433">Leucine-rich repeat</keyword>
<accession>A0A8J4WNT0</accession>
<dbReference type="Proteomes" id="UP000748531">
    <property type="component" value="Unassembled WGS sequence"/>
</dbReference>
<dbReference type="SMART" id="SM00369">
    <property type="entry name" value="LRR_TYP"/>
    <property type="match status" value="4"/>
</dbReference>
<name>A0A8J4WNT0_9TREM</name>
<evidence type="ECO:0000313" key="4">
    <source>
        <dbReference type="Proteomes" id="UP000748531"/>
    </source>
</evidence>
<dbReference type="PANTHER" id="PTHR48051">
    <property type="match status" value="1"/>
</dbReference>
<keyword evidence="4" id="KW-1185">Reference proteome</keyword>
<proteinExistence type="predicted"/>
<dbReference type="GO" id="GO:0005737">
    <property type="term" value="C:cytoplasm"/>
    <property type="evidence" value="ECO:0007669"/>
    <property type="project" value="TreeGrafter"/>
</dbReference>
<keyword evidence="2" id="KW-0677">Repeat</keyword>
<gene>
    <name evidence="3" type="ORF">PHET_09121</name>
</gene>
<dbReference type="AlphaFoldDB" id="A0A8J4WNT0"/>
<dbReference type="InterPro" id="IPR032675">
    <property type="entry name" value="LRR_dom_sf"/>
</dbReference>
<comment type="caution">
    <text evidence="3">The sequence shown here is derived from an EMBL/GenBank/DDBJ whole genome shotgun (WGS) entry which is preliminary data.</text>
</comment>
<dbReference type="SUPFAM" id="SSF52058">
    <property type="entry name" value="L domain-like"/>
    <property type="match status" value="1"/>
</dbReference>
<dbReference type="EMBL" id="LUCH01006088">
    <property type="protein sequence ID" value="KAF5397570.1"/>
    <property type="molecule type" value="Genomic_DNA"/>
</dbReference>
<dbReference type="InterPro" id="IPR001611">
    <property type="entry name" value="Leu-rich_rpt"/>
</dbReference>
<reference evidence="3" key="1">
    <citation type="submission" date="2019-05" db="EMBL/GenBank/DDBJ databases">
        <title>Annotation for the trematode Paragonimus heterotremus.</title>
        <authorList>
            <person name="Choi Y.-J."/>
        </authorList>
    </citation>
    <scope>NUCLEOTIDE SEQUENCE</scope>
    <source>
        <strain evidence="3">LC</strain>
    </source>
</reference>
<dbReference type="Pfam" id="PF00560">
    <property type="entry name" value="LRR_1"/>
    <property type="match status" value="1"/>
</dbReference>
<sequence>MGNAIAPRLENAEKTGVLQLSGLKLSKLPDEVKQLTKIRSLDLSDNRLELIKSWITNLKTLKFLNVDDNKIKYFPPEICSLVKLETLSANRNYLTSIIPPGTVVNFGALQNLRFVHLRDNQLTDFPVEFCCAAIPINVIDLSGNRIAVVPSCVSELQAIEINLSHNLITVLANTIAKCPRLKVLRLESNQLTLQSFPTDLFTNSQVSLLCVTENRFEMRDFYGLPGYSQYMDRFTAMKKKAV</sequence>
<dbReference type="InterPro" id="IPR050216">
    <property type="entry name" value="LRR_domain-containing"/>
</dbReference>
<evidence type="ECO:0000256" key="1">
    <source>
        <dbReference type="ARBA" id="ARBA00022614"/>
    </source>
</evidence>
<protein>
    <submittedName>
        <fullName evidence="3">Leucine-rich repeat-containing protein 57</fullName>
    </submittedName>
</protein>
<organism evidence="3 4">
    <name type="scientific">Paragonimus heterotremus</name>
    <dbReference type="NCBI Taxonomy" id="100268"/>
    <lineage>
        <taxon>Eukaryota</taxon>
        <taxon>Metazoa</taxon>
        <taxon>Spiralia</taxon>
        <taxon>Lophotrochozoa</taxon>
        <taxon>Platyhelminthes</taxon>
        <taxon>Trematoda</taxon>
        <taxon>Digenea</taxon>
        <taxon>Plagiorchiida</taxon>
        <taxon>Troglotremata</taxon>
        <taxon>Troglotrematidae</taxon>
        <taxon>Paragonimus</taxon>
    </lineage>
</organism>
<dbReference type="OrthoDB" id="1728874at2759"/>
<evidence type="ECO:0000313" key="3">
    <source>
        <dbReference type="EMBL" id="KAF5397570.1"/>
    </source>
</evidence>
<dbReference type="InterPro" id="IPR003591">
    <property type="entry name" value="Leu-rich_rpt_typical-subtyp"/>
</dbReference>